<comment type="caution">
    <text evidence="5">The sequence shown here is derived from an EMBL/GenBank/DDBJ whole genome shotgun (WGS) entry which is preliminary data.</text>
</comment>
<dbReference type="Proteomes" id="UP001299970">
    <property type="component" value="Unassembled WGS sequence"/>
</dbReference>
<dbReference type="PROSITE" id="PS50949">
    <property type="entry name" value="HTH_GNTR"/>
    <property type="match status" value="1"/>
</dbReference>
<sequence>MTTADPVDAVMALPALPKRASTAEQAAETLRRQIADGKLPPGTKLREEAVAAALTISRNTVREAFRLLAHQRLVEHALHRGVYVRTVTAADVRDIYETRRLIQPLGIDAALRDSDVRDALTARVATATEAAEREDWDAVGTADIDFHRVLVEACGSTHITAMFEHVLAELRLAFLLMPDHQDLHQPYIEGNRRIATLLDAGDRAGALAELRAYLDAAEAQLLGVIIEAPGEAD</sequence>
<dbReference type="SUPFAM" id="SSF46785">
    <property type="entry name" value="Winged helix' DNA-binding domain"/>
    <property type="match status" value="1"/>
</dbReference>
<feature type="domain" description="HTH gntR-type" evidence="4">
    <location>
        <begin position="20"/>
        <end position="87"/>
    </location>
</feature>
<dbReference type="SUPFAM" id="SSF48008">
    <property type="entry name" value="GntR ligand-binding domain-like"/>
    <property type="match status" value="1"/>
</dbReference>
<proteinExistence type="predicted"/>
<keyword evidence="6" id="KW-1185">Reference proteome</keyword>
<evidence type="ECO:0000256" key="1">
    <source>
        <dbReference type="ARBA" id="ARBA00023015"/>
    </source>
</evidence>
<keyword evidence="2" id="KW-0238">DNA-binding</keyword>
<dbReference type="InterPro" id="IPR036390">
    <property type="entry name" value="WH_DNA-bd_sf"/>
</dbReference>
<evidence type="ECO:0000256" key="2">
    <source>
        <dbReference type="ARBA" id="ARBA00023125"/>
    </source>
</evidence>
<dbReference type="EMBL" id="JAKXMK010000011">
    <property type="protein sequence ID" value="MCH6166914.1"/>
    <property type="molecule type" value="Genomic_DNA"/>
</dbReference>
<name>A0ABS9TEE7_9PSEU</name>
<dbReference type="PANTHER" id="PTHR43537:SF45">
    <property type="entry name" value="GNTR FAMILY REGULATORY PROTEIN"/>
    <property type="match status" value="1"/>
</dbReference>
<reference evidence="5 6" key="1">
    <citation type="submission" date="2022-03" db="EMBL/GenBank/DDBJ databases">
        <title>Pseudonocardia alaer sp. nov., a novel actinomycete isolated from reed forest soil.</title>
        <authorList>
            <person name="Wang L."/>
        </authorList>
    </citation>
    <scope>NUCLEOTIDE SEQUENCE [LARGE SCALE GENOMIC DNA]</scope>
    <source>
        <strain evidence="5 6">Y-16303</strain>
    </source>
</reference>
<keyword evidence="3" id="KW-0804">Transcription</keyword>
<evidence type="ECO:0000313" key="5">
    <source>
        <dbReference type="EMBL" id="MCH6166914.1"/>
    </source>
</evidence>
<keyword evidence="1" id="KW-0805">Transcription regulation</keyword>
<dbReference type="CDD" id="cd07377">
    <property type="entry name" value="WHTH_GntR"/>
    <property type="match status" value="1"/>
</dbReference>
<dbReference type="SMART" id="SM00345">
    <property type="entry name" value="HTH_GNTR"/>
    <property type="match status" value="1"/>
</dbReference>
<evidence type="ECO:0000313" key="6">
    <source>
        <dbReference type="Proteomes" id="UP001299970"/>
    </source>
</evidence>
<organism evidence="5 6">
    <name type="scientific">Pseudonocardia alaniniphila</name>
    <dbReference type="NCBI Taxonomy" id="75291"/>
    <lineage>
        <taxon>Bacteria</taxon>
        <taxon>Bacillati</taxon>
        <taxon>Actinomycetota</taxon>
        <taxon>Actinomycetes</taxon>
        <taxon>Pseudonocardiales</taxon>
        <taxon>Pseudonocardiaceae</taxon>
        <taxon>Pseudonocardia</taxon>
    </lineage>
</organism>
<dbReference type="Gene3D" id="1.10.10.10">
    <property type="entry name" value="Winged helix-like DNA-binding domain superfamily/Winged helix DNA-binding domain"/>
    <property type="match status" value="1"/>
</dbReference>
<protein>
    <submittedName>
        <fullName evidence="5">GntR family transcriptional regulator</fullName>
    </submittedName>
</protein>
<dbReference type="Gene3D" id="1.20.120.530">
    <property type="entry name" value="GntR ligand-binding domain-like"/>
    <property type="match status" value="1"/>
</dbReference>
<dbReference type="Pfam" id="PF00392">
    <property type="entry name" value="GntR"/>
    <property type="match status" value="1"/>
</dbReference>
<dbReference type="InterPro" id="IPR008920">
    <property type="entry name" value="TF_FadR/GntR_C"/>
</dbReference>
<evidence type="ECO:0000256" key="3">
    <source>
        <dbReference type="ARBA" id="ARBA00023163"/>
    </source>
</evidence>
<dbReference type="InterPro" id="IPR036388">
    <property type="entry name" value="WH-like_DNA-bd_sf"/>
</dbReference>
<dbReference type="InterPro" id="IPR011711">
    <property type="entry name" value="GntR_C"/>
</dbReference>
<accession>A0ABS9TEE7</accession>
<dbReference type="InterPro" id="IPR000524">
    <property type="entry name" value="Tscrpt_reg_HTH_GntR"/>
</dbReference>
<dbReference type="SMART" id="SM00895">
    <property type="entry name" value="FCD"/>
    <property type="match status" value="1"/>
</dbReference>
<gene>
    <name evidence="5" type="ORF">MMF94_14590</name>
</gene>
<dbReference type="RefSeq" id="WP_241036940.1">
    <property type="nucleotide sequence ID" value="NZ_BAAAJF010000036.1"/>
</dbReference>
<dbReference type="Pfam" id="PF07729">
    <property type="entry name" value="FCD"/>
    <property type="match status" value="1"/>
</dbReference>
<dbReference type="PANTHER" id="PTHR43537">
    <property type="entry name" value="TRANSCRIPTIONAL REGULATOR, GNTR FAMILY"/>
    <property type="match status" value="1"/>
</dbReference>
<evidence type="ECO:0000259" key="4">
    <source>
        <dbReference type="PROSITE" id="PS50949"/>
    </source>
</evidence>